<feature type="region of interest" description="Disordered" evidence="1">
    <location>
        <begin position="175"/>
        <end position="318"/>
    </location>
</feature>
<feature type="region of interest" description="Disordered" evidence="1">
    <location>
        <begin position="126"/>
        <end position="153"/>
    </location>
</feature>
<evidence type="ECO:0000313" key="3">
    <source>
        <dbReference type="EMBL" id="KAF9791298.1"/>
    </source>
</evidence>
<feature type="compositionally biased region" description="Basic and acidic residues" evidence="1">
    <location>
        <begin position="470"/>
        <end position="490"/>
    </location>
</feature>
<organism evidence="3 4">
    <name type="scientific">Thelephora terrestris</name>
    <dbReference type="NCBI Taxonomy" id="56493"/>
    <lineage>
        <taxon>Eukaryota</taxon>
        <taxon>Fungi</taxon>
        <taxon>Dikarya</taxon>
        <taxon>Basidiomycota</taxon>
        <taxon>Agaricomycotina</taxon>
        <taxon>Agaricomycetes</taxon>
        <taxon>Thelephorales</taxon>
        <taxon>Thelephoraceae</taxon>
        <taxon>Thelephora</taxon>
    </lineage>
</organism>
<feature type="compositionally biased region" description="Polar residues" evidence="1">
    <location>
        <begin position="14"/>
        <end position="27"/>
    </location>
</feature>
<dbReference type="PANTHER" id="PTHR47349">
    <property type="entry name" value="CHROMOSOME 8, WHOLE GENOME SHOTGUN SEQUENCE"/>
    <property type="match status" value="1"/>
</dbReference>
<dbReference type="Proteomes" id="UP000736335">
    <property type="component" value="Unassembled WGS sequence"/>
</dbReference>
<feature type="compositionally biased region" description="Low complexity" evidence="1">
    <location>
        <begin position="518"/>
        <end position="527"/>
    </location>
</feature>
<evidence type="ECO:0000256" key="1">
    <source>
        <dbReference type="SAM" id="MobiDB-lite"/>
    </source>
</evidence>
<dbReference type="InterPro" id="IPR058933">
    <property type="entry name" value="YMC020W-like_ab_hydrolase"/>
</dbReference>
<feature type="region of interest" description="Disordered" evidence="1">
    <location>
        <begin position="388"/>
        <end position="437"/>
    </location>
</feature>
<feature type="region of interest" description="Disordered" evidence="1">
    <location>
        <begin position="1"/>
        <end position="27"/>
    </location>
</feature>
<feature type="region of interest" description="Disordered" evidence="1">
    <location>
        <begin position="757"/>
        <end position="776"/>
    </location>
</feature>
<evidence type="ECO:0000259" key="2">
    <source>
        <dbReference type="Pfam" id="PF26147"/>
    </source>
</evidence>
<feature type="region of interest" description="Disordered" evidence="1">
    <location>
        <begin position="451"/>
        <end position="536"/>
    </location>
</feature>
<comment type="caution">
    <text evidence="3">The sequence shown here is derived from an EMBL/GenBank/DDBJ whole genome shotgun (WGS) entry which is preliminary data.</text>
</comment>
<protein>
    <recommendedName>
        <fullName evidence="2">YMC020W-like alpha/beta hydrolase domain-containing protein</fullName>
    </recommendedName>
</protein>
<reference evidence="3" key="2">
    <citation type="submission" date="2020-11" db="EMBL/GenBank/DDBJ databases">
        <authorList>
            <consortium name="DOE Joint Genome Institute"/>
            <person name="Kuo A."/>
            <person name="Miyauchi S."/>
            <person name="Kiss E."/>
            <person name="Drula E."/>
            <person name="Kohler A."/>
            <person name="Sanchez-Garcia M."/>
            <person name="Andreopoulos B."/>
            <person name="Barry K.W."/>
            <person name="Bonito G."/>
            <person name="Buee M."/>
            <person name="Carver A."/>
            <person name="Chen C."/>
            <person name="Cichocki N."/>
            <person name="Clum A."/>
            <person name="Culley D."/>
            <person name="Crous P.W."/>
            <person name="Fauchery L."/>
            <person name="Girlanda M."/>
            <person name="Hayes R."/>
            <person name="Keri Z."/>
            <person name="Labutti K."/>
            <person name="Lipzen A."/>
            <person name="Lombard V."/>
            <person name="Magnuson J."/>
            <person name="Maillard F."/>
            <person name="Morin E."/>
            <person name="Murat C."/>
            <person name="Nolan M."/>
            <person name="Ohm R."/>
            <person name="Pangilinan J."/>
            <person name="Pereira M."/>
            <person name="Perotto S."/>
            <person name="Peter M."/>
            <person name="Riley R."/>
            <person name="Sitrit Y."/>
            <person name="Stielow B."/>
            <person name="Szollosi G."/>
            <person name="Zifcakova L."/>
            <person name="Stursova M."/>
            <person name="Spatafora J.W."/>
            <person name="Tedersoo L."/>
            <person name="Vaario L.-M."/>
            <person name="Yamada A."/>
            <person name="Yan M."/>
            <person name="Wang P."/>
            <person name="Xu J."/>
            <person name="Bruns T."/>
            <person name="Baldrian P."/>
            <person name="Vilgalys R."/>
            <person name="Henrissat B."/>
            <person name="Grigoriev I.V."/>
            <person name="Hibbett D."/>
            <person name="Nagy L.G."/>
            <person name="Martin F.M."/>
        </authorList>
    </citation>
    <scope>NUCLEOTIDE SEQUENCE</scope>
    <source>
        <strain evidence="3">UH-Tt-Lm1</strain>
    </source>
</reference>
<gene>
    <name evidence="3" type="ORF">BJ322DRAFT_999511</name>
</gene>
<feature type="compositionally biased region" description="Polar residues" evidence="1">
    <location>
        <begin position="126"/>
        <end position="140"/>
    </location>
</feature>
<name>A0A9P6LBI6_9AGAM</name>
<feature type="compositionally biased region" description="Basic and acidic residues" evidence="1">
    <location>
        <begin position="388"/>
        <end position="398"/>
    </location>
</feature>
<feature type="compositionally biased region" description="Polar residues" evidence="1">
    <location>
        <begin position="206"/>
        <end position="218"/>
    </location>
</feature>
<feature type="compositionally biased region" description="Basic and acidic residues" evidence="1">
    <location>
        <begin position="500"/>
        <end position="511"/>
    </location>
</feature>
<dbReference type="Pfam" id="PF26147">
    <property type="entry name" value="AB_HYDROLASE_YMC0-YMC35"/>
    <property type="match status" value="2"/>
</dbReference>
<feature type="compositionally biased region" description="Low complexity" evidence="1">
    <location>
        <begin position="274"/>
        <end position="285"/>
    </location>
</feature>
<sequence>MQVPPDVPPPSWPTTAQPQTGSGNVQGVLSKPAHLDVLSPTISISSVDDFVPQLKSSPNVSIPVPPQNPVPITVGVGDFTTTTGITPATTSRFTLRIPLLGRPKVPLNQAMAVAQAEDIRNLVQAQPVNDDSAPSSTATTEDVPRPSIPAIPSNTSAWQIVPLSHTPMSASVRRTIGTSGSSANPQAQHEAASPPPSSWWNYIGWSGTQPTESPQLPSISVDVASPIGQTEPSSNEPPSAVPTESPVLSNPQSPLSPLPPPAQDSDADDTTKPASIASSEAQSSSWLTPWNWYSSSAVTPPPPRSPLPPVEEECERGLTESQMIREAALARDSQPPAPASENVEVIDIVKDDKAYPDEVNPIRSTIGTNRSGWTSFFMARNVKSITEDGEKNSIRNEPETGEMEVMEVPDPEDLPSDVTSTTTVTPANPAPTSGGTSTVATIMNQFISKSSAPSVNSSSSKVPGSPAQPLRKEIEKEQERGDKEPKKKDLPAPPLTNSENIKKETVKKTSERPPSPSPSKRSGTSRPISPRNGPPNLVLPTWEDIFHAPPRSLLPISMIRKEDGKEEYAVTKTIKTLWSMGWGVGGMGSVKGKERAGTRGASGEASPSELADFGKELPRALNVLGNQIDPELLQGTCRVVVIGLAGWSPGAVTRTIAGGLPSSSTKFVNMTCDALESFEAEHDLKFSKVTKIPLEGDGTISRKVEKVYQHLLSSEEWVNDIHAADVIFVSAHSQGCIVSTHLVDLLIRDGHVITSSTGDVGKQADDNTNDAKSSPKGRQRVCCLSLCGIHLGPLRYLKLSSFIQPYIQYFENTAAQEIFQFQDTENVVSREYVKALSNVMRHGTKMVYVASLNDQMVPIYSGIFAAANHPRILRALYIDGDAYHSSDFLSNLLVLLLRIMNAGLSDGGLLTHLSEATAGSLSGVGHSSVYEDPGVFELAVKYQFLANDGGDTHHDLQVDSFNAVQELNDYEIPWSLRDLIANERVAHFFSREFVTLRDAFCDWQPKTSILRDVKRKLQPIQRLSLVERTTSPPPPTTLNKL</sequence>
<dbReference type="EMBL" id="WIUZ02000002">
    <property type="protein sequence ID" value="KAF9791298.1"/>
    <property type="molecule type" value="Genomic_DNA"/>
</dbReference>
<proteinExistence type="predicted"/>
<reference evidence="3" key="1">
    <citation type="journal article" date="2020" name="Nat. Commun.">
        <title>Large-scale genome sequencing of mycorrhizal fungi provides insights into the early evolution of symbiotic traits.</title>
        <authorList>
            <person name="Miyauchi S."/>
            <person name="Kiss E."/>
            <person name="Kuo A."/>
            <person name="Drula E."/>
            <person name="Kohler A."/>
            <person name="Sanchez-Garcia M."/>
            <person name="Morin E."/>
            <person name="Andreopoulos B."/>
            <person name="Barry K.W."/>
            <person name="Bonito G."/>
            <person name="Buee M."/>
            <person name="Carver A."/>
            <person name="Chen C."/>
            <person name="Cichocki N."/>
            <person name="Clum A."/>
            <person name="Culley D."/>
            <person name="Crous P.W."/>
            <person name="Fauchery L."/>
            <person name="Girlanda M."/>
            <person name="Hayes R.D."/>
            <person name="Keri Z."/>
            <person name="LaButti K."/>
            <person name="Lipzen A."/>
            <person name="Lombard V."/>
            <person name="Magnuson J."/>
            <person name="Maillard F."/>
            <person name="Murat C."/>
            <person name="Nolan M."/>
            <person name="Ohm R.A."/>
            <person name="Pangilinan J."/>
            <person name="Pereira M.F."/>
            <person name="Perotto S."/>
            <person name="Peter M."/>
            <person name="Pfister S."/>
            <person name="Riley R."/>
            <person name="Sitrit Y."/>
            <person name="Stielow J.B."/>
            <person name="Szollosi G."/>
            <person name="Zifcakova L."/>
            <person name="Stursova M."/>
            <person name="Spatafora J.W."/>
            <person name="Tedersoo L."/>
            <person name="Vaario L.M."/>
            <person name="Yamada A."/>
            <person name="Yan M."/>
            <person name="Wang P."/>
            <person name="Xu J."/>
            <person name="Bruns T."/>
            <person name="Baldrian P."/>
            <person name="Vilgalys R."/>
            <person name="Dunand C."/>
            <person name="Henrissat B."/>
            <person name="Grigoriev I.V."/>
            <person name="Hibbett D."/>
            <person name="Nagy L.G."/>
            <person name="Martin F.M."/>
        </authorList>
    </citation>
    <scope>NUCLEOTIDE SEQUENCE</scope>
    <source>
        <strain evidence="3">UH-Tt-Lm1</strain>
    </source>
</reference>
<keyword evidence="4" id="KW-1185">Reference proteome</keyword>
<feature type="compositionally biased region" description="Low complexity" evidence="1">
    <location>
        <begin position="451"/>
        <end position="467"/>
    </location>
</feature>
<feature type="compositionally biased region" description="Polar residues" evidence="1">
    <location>
        <begin position="227"/>
        <end position="237"/>
    </location>
</feature>
<dbReference type="InterPro" id="IPR058934">
    <property type="entry name" value="YMC020W-like"/>
</dbReference>
<feature type="compositionally biased region" description="Low complexity" evidence="1">
    <location>
        <begin position="418"/>
        <end position="433"/>
    </location>
</feature>
<dbReference type="AlphaFoldDB" id="A0A9P6LBI6"/>
<dbReference type="PANTHER" id="PTHR47349:SF1">
    <property type="entry name" value="AER328WP"/>
    <property type="match status" value="1"/>
</dbReference>
<feature type="domain" description="YMC020W-like alpha/beta hydrolase" evidence="2">
    <location>
        <begin position="779"/>
        <end position="981"/>
    </location>
</feature>
<evidence type="ECO:0000313" key="4">
    <source>
        <dbReference type="Proteomes" id="UP000736335"/>
    </source>
</evidence>
<accession>A0A9P6LBI6</accession>
<feature type="compositionally biased region" description="Polar residues" evidence="1">
    <location>
        <begin position="176"/>
        <end position="187"/>
    </location>
</feature>
<feature type="domain" description="YMC020W-like alpha/beta hydrolase" evidence="2">
    <location>
        <begin position="638"/>
        <end position="757"/>
    </location>
</feature>
<feature type="compositionally biased region" description="Pro residues" evidence="1">
    <location>
        <begin position="299"/>
        <end position="309"/>
    </location>
</feature>
<feature type="compositionally biased region" description="Pro residues" evidence="1">
    <location>
        <begin position="1"/>
        <end position="12"/>
    </location>
</feature>
<feature type="compositionally biased region" description="Acidic residues" evidence="1">
    <location>
        <begin position="399"/>
        <end position="415"/>
    </location>
</feature>
<dbReference type="OrthoDB" id="5598028at2759"/>